<organism evidence="2 3">
    <name type="scientific">Pseudomonas leptonychotis</name>
    <dbReference type="NCBI Taxonomy" id="2448482"/>
    <lineage>
        <taxon>Bacteria</taxon>
        <taxon>Pseudomonadati</taxon>
        <taxon>Pseudomonadota</taxon>
        <taxon>Gammaproteobacteria</taxon>
        <taxon>Pseudomonadales</taxon>
        <taxon>Pseudomonadaceae</taxon>
        <taxon>Pseudomonas</taxon>
    </lineage>
</organism>
<dbReference type="AlphaFoldDB" id="A0A4T2A087"/>
<sequence>MILKLFKPSWRKVLVTVCLYGMVGLSSDLDKVARKVAREELAATVLGQRFKEDIERIYKEVRCEANEQVAQARVQLMDEMREQDLADTLEFKASFISGLITTTLLVFCYLLACIACTGAVIRLREKPESI</sequence>
<evidence type="ECO:0008006" key="4">
    <source>
        <dbReference type="Google" id="ProtNLM"/>
    </source>
</evidence>
<name>A0A4T2A087_9PSED</name>
<dbReference type="Proteomes" id="UP000307541">
    <property type="component" value="Unassembled WGS sequence"/>
</dbReference>
<keyword evidence="3" id="KW-1185">Reference proteome</keyword>
<evidence type="ECO:0000256" key="1">
    <source>
        <dbReference type="SAM" id="Phobius"/>
    </source>
</evidence>
<accession>A0A4T2A087</accession>
<dbReference type="EMBL" id="RFLV01000002">
    <property type="protein sequence ID" value="TIH08501.1"/>
    <property type="molecule type" value="Genomic_DNA"/>
</dbReference>
<comment type="caution">
    <text evidence="2">The sequence shown here is derived from an EMBL/GenBank/DDBJ whole genome shotgun (WGS) entry which is preliminary data.</text>
</comment>
<gene>
    <name evidence="2" type="ORF">D8779_13440</name>
</gene>
<keyword evidence="1" id="KW-1133">Transmembrane helix</keyword>
<protein>
    <recommendedName>
        <fullName evidence="4">DUF2937 family protein</fullName>
    </recommendedName>
</protein>
<evidence type="ECO:0000313" key="3">
    <source>
        <dbReference type="Proteomes" id="UP000307541"/>
    </source>
</evidence>
<proteinExistence type="predicted"/>
<feature type="transmembrane region" description="Helical" evidence="1">
    <location>
        <begin position="95"/>
        <end position="121"/>
    </location>
</feature>
<dbReference type="RefSeq" id="WP_136664980.1">
    <property type="nucleotide sequence ID" value="NZ_RFLV01000002.1"/>
</dbReference>
<keyword evidence="1" id="KW-0812">Transmembrane</keyword>
<evidence type="ECO:0000313" key="2">
    <source>
        <dbReference type="EMBL" id="TIH08501.1"/>
    </source>
</evidence>
<reference evidence="2 3" key="1">
    <citation type="submission" date="2018-10" db="EMBL/GenBank/DDBJ databases">
        <title>Pseudomonas leptonychotis sp. nov., isolated from Weddell seals in Antarctica.</title>
        <authorList>
            <person name="Novakova D."/>
            <person name="Svec P."/>
            <person name="Kralova S."/>
            <person name="Kristofova L."/>
            <person name="Zeman M."/>
            <person name="Pantucek R."/>
            <person name="Maslanova I."/>
            <person name="Sedlacek I."/>
        </authorList>
    </citation>
    <scope>NUCLEOTIDE SEQUENCE [LARGE SCALE GENOMIC DNA]</scope>
    <source>
        <strain evidence="2 3">CCM 8849</strain>
    </source>
</reference>
<keyword evidence="1" id="KW-0472">Membrane</keyword>